<feature type="chain" id="PRO_5045266284" evidence="2">
    <location>
        <begin position="28"/>
        <end position="93"/>
    </location>
</feature>
<reference evidence="3 4" key="1">
    <citation type="submission" date="2021-08" db="EMBL/GenBank/DDBJ databases">
        <title>Comparative Genomics Analysis of the Genus Qipengyuania Reveals Extensive Genetic Diversity and Metabolic Versatility, Including the Description of Fifteen Novel Species.</title>
        <authorList>
            <person name="Liu Y."/>
        </authorList>
    </citation>
    <scope>NUCLEOTIDE SEQUENCE [LARGE SCALE GENOMIC DNA]</scope>
    <source>
        <strain evidence="3 4">1NDH1</strain>
    </source>
</reference>
<accession>A0ABX9A1A7</accession>
<dbReference type="InterPro" id="IPR006311">
    <property type="entry name" value="TAT_signal"/>
</dbReference>
<feature type="region of interest" description="Disordered" evidence="1">
    <location>
        <begin position="43"/>
        <end position="68"/>
    </location>
</feature>
<gene>
    <name evidence="3" type="ORF">K3136_13475</name>
</gene>
<dbReference type="Proteomes" id="UP000824321">
    <property type="component" value="Chromosome"/>
</dbReference>
<protein>
    <submittedName>
        <fullName evidence="3">Uncharacterized protein</fullName>
    </submittedName>
</protein>
<evidence type="ECO:0000313" key="3">
    <source>
        <dbReference type="EMBL" id="QZD95061.1"/>
    </source>
</evidence>
<evidence type="ECO:0000256" key="1">
    <source>
        <dbReference type="SAM" id="MobiDB-lite"/>
    </source>
</evidence>
<dbReference type="PROSITE" id="PS51318">
    <property type="entry name" value="TAT"/>
    <property type="match status" value="1"/>
</dbReference>
<name>A0ABX9A1A7_9SPHN</name>
<sequence>MPDMRRQLLALLALLTGLAAAGVPAHAALDGEIGVGFEQAASGANDAREAKSSCEEKQRKQKLRSEKVTPCKKQEPVVIYLPTVQFGADRAYE</sequence>
<feature type="signal peptide" evidence="2">
    <location>
        <begin position="1"/>
        <end position="27"/>
    </location>
</feature>
<evidence type="ECO:0000256" key="2">
    <source>
        <dbReference type="SAM" id="SignalP"/>
    </source>
</evidence>
<organism evidence="3 4">
    <name type="scientific">Qipengyuania gelatinilytica</name>
    <dbReference type="NCBI Taxonomy" id="2867231"/>
    <lineage>
        <taxon>Bacteria</taxon>
        <taxon>Pseudomonadati</taxon>
        <taxon>Pseudomonadota</taxon>
        <taxon>Alphaproteobacteria</taxon>
        <taxon>Sphingomonadales</taxon>
        <taxon>Erythrobacteraceae</taxon>
        <taxon>Qipengyuania</taxon>
    </lineage>
</organism>
<feature type="compositionally biased region" description="Basic and acidic residues" evidence="1">
    <location>
        <begin position="46"/>
        <end position="68"/>
    </location>
</feature>
<dbReference type="RefSeq" id="WP_221430803.1">
    <property type="nucleotide sequence ID" value="NZ_CP081294.1"/>
</dbReference>
<evidence type="ECO:0000313" key="4">
    <source>
        <dbReference type="Proteomes" id="UP000824321"/>
    </source>
</evidence>
<keyword evidence="4" id="KW-1185">Reference proteome</keyword>
<dbReference type="EMBL" id="CP081294">
    <property type="protein sequence ID" value="QZD95061.1"/>
    <property type="molecule type" value="Genomic_DNA"/>
</dbReference>
<keyword evidence="2" id="KW-0732">Signal</keyword>
<proteinExistence type="predicted"/>